<feature type="region of interest" description="Disordered" evidence="1">
    <location>
        <begin position="1"/>
        <end position="29"/>
    </location>
</feature>
<dbReference type="AlphaFoldDB" id="A0A401VWH1"/>
<comment type="caution">
    <text evidence="2">The sequence shown here is derived from an EMBL/GenBank/DDBJ whole genome shotgun (WGS) entry which is preliminary data.</text>
</comment>
<evidence type="ECO:0000313" key="3">
    <source>
        <dbReference type="Proteomes" id="UP000286746"/>
    </source>
</evidence>
<keyword evidence="3" id="KW-1185">Reference proteome</keyword>
<feature type="compositionally biased region" description="Basic and acidic residues" evidence="1">
    <location>
        <begin position="1"/>
        <end position="15"/>
    </location>
</feature>
<dbReference type="PANTHER" id="PTHR43422">
    <property type="entry name" value="THIAMINE THIAZOLE SYNTHASE"/>
    <property type="match status" value="1"/>
</dbReference>
<protein>
    <recommendedName>
        <fullName evidence="4">Hydroxylase</fullName>
    </recommendedName>
</protein>
<reference evidence="2 3" key="1">
    <citation type="submission" date="2018-11" db="EMBL/GenBank/DDBJ databases">
        <title>Whole genome sequence of Streptomyces paromomycinus NBRC 15454(T).</title>
        <authorList>
            <person name="Komaki H."/>
            <person name="Tamura T."/>
        </authorList>
    </citation>
    <scope>NUCLEOTIDE SEQUENCE [LARGE SCALE GENOMIC DNA]</scope>
    <source>
        <strain evidence="2 3">NBRC 15454</strain>
    </source>
</reference>
<gene>
    <name evidence="2" type="ORF">GKJPGBOP_01050</name>
</gene>
<name>A0A401VWH1_STREY</name>
<dbReference type="InterPro" id="IPR036188">
    <property type="entry name" value="FAD/NAD-bd_sf"/>
</dbReference>
<dbReference type="PANTHER" id="PTHR43422:SF3">
    <property type="entry name" value="THIAMINE THIAZOLE SYNTHASE"/>
    <property type="match status" value="1"/>
</dbReference>
<dbReference type="Gene3D" id="3.50.50.60">
    <property type="entry name" value="FAD/NAD(P)-binding domain"/>
    <property type="match status" value="1"/>
</dbReference>
<evidence type="ECO:0008006" key="4">
    <source>
        <dbReference type="Google" id="ProtNLM"/>
    </source>
</evidence>
<sequence>MRDRWCEGRSPDLKGRPGGRTGAAVEETAETAGERRAVVIGGGLAGMLAVTALLGHVDTVTVVERDRYPEGHAFRKGVPQARHLHVFLSGGLRALEELLPGTGRAFTDAGARTLYPPSDLVTRTAVGWQHRFEERRHGCLSVTRPVIDGVVRARVLRAAAASATRLEVLEATEAVGLTGDAGRVTGVRVRARAGGDRTGGAGPAAAQTVPAALVVDASGRSSKAPQWFAELGRPAPRQETVDAGIAYATRMFRPTGPAGAPDMGINIPGWPGSPRGAVYVPVEGGIWLLTAAGVRGHHPPTDDQGFADFTATIGDPYIHGLLPHAEPVSPVYGFRDTANRRRHYERPGTVPEGFVVVGDANCTFNPIYGQGMSIAALDALALRRTLESGGGLRPGLARRAQRAVARATEPAWMIAIGADRPYASGADARSGLGERLMSWYVQRLILRSVVDPVLGAAFRDVSCLTVPPSRLMAPRTVLRTVLLPLRPGAGAPPAAVVPLRRAA</sequence>
<dbReference type="Proteomes" id="UP000286746">
    <property type="component" value="Unassembled WGS sequence"/>
</dbReference>
<dbReference type="SUPFAM" id="SSF51905">
    <property type="entry name" value="FAD/NAD(P)-binding domain"/>
    <property type="match status" value="1"/>
</dbReference>
<evidence type="ECO:0000313" key="2">
    <source>
        <dbReference type="EMBL" id="GCD41396.1"/>
    </source>
</evidence>
<organism evidence="2 3">
    <name type="scientific">Streptomyces paromomycinus</name>
    <name type="common">Streptomyces rimosus subsp. paromomycinus</name>
    <dbReference type="NCBI Taxonomy" id="92743"/>
    <lineage>
        <taxon>Bacteria</taxon>
        <taxon>Bacillati</taxon>
        <taxon>Actinomycetota</taxon>
        <taxon>Actinomycetes</taxon>
        <taxon>Kitasatosporales</taxon>
        <taxon>Streptomycetaceae</taxon>
        <taxon>Streptomyces</taxon>
    </lineage>
</organism>
<proteinExistence type="predicted"/>
<evidence type="ECO:0000256" key="1">
    <source>
        <dbReference type="SAM" id="MobiDB-lite"/>
    </source>
</evidence>
<dbReference type="EMBL" id="BHZD01000001">
    <property type="protein sequence ID" value="GCD41396.1"/>
    <property type="molecule type" value="Genomic_DNA"/>
</dbReference>
<accession>A0A401VWH1</accession>